<sequence>MLFRQNLPNLQSKIRFLHANPFAQAVDIYLSGELYGRNLSFSDISCYEIIATGDFELQIYNSGTYDSPLYTKQINILPNTNSTVNIVSLSGRIDTLILNDANVKGDLLSCFLRFIHLSPNSPLITLGLPNDVSLFGNVEYLETTGYYPLSPAIYNFKVSFASASGLFKFISDKKLENGKFYTIYIIGLLNKKPGIGYLLVEDGRDS</sequence>
<protein>
    <submittedName>
        <fullName evidence="2">DUF4397 domain-containing protein</fullName>
    </submittedName>
</protein>
<proteinExistence type="predicted"/>
<dbReference type="AlphaFoldDB" id="A0A4S2DLT7"/>
<dbReference type="InterPro" id="IPR025510">
    <property type="entry name" value="DUF4397"/>
</dbReference>
<keyword evidence="3" id="KW-1185">Reference proteome</keyword>
<evidence type="ECO:0000313" key="2">
    <source>
        <dbReference type="EMBL" id="TGY43266.1"/>
    </source>
</evidence>
<comment type="caution">
    <text evidence="2">The sequence shown here is derived from an EMBL/GenBank/DDBJ whole genome shotgun (WGS) entry which is preliminary data.</text>
</comment>
<evidence type="ECO:0000259" key="1">
    <source>
        <dbReference type="Pfam" id="PF14344"/>
    </source>
</evidence>
<dbReference type="Proteomes" id="UP000306888">
    <property type="component" value="Unassembled WGS sequence"/>
</dbReference>
<gene>
    <name evidence="2" type="ORF">E5347_00190</name>
</gene>
<reference evidence="2 3" key="1">
    <citation type="submission" date="2019-04" db="EMBL/GenBank/DDBJ databases">
        <title>Microbes associate with the intestines of laboratory mice.</title>
        <authorList>
            <person name="Navarre W."/>
            <person name="Wong E."/>
            <person name="Huang K."/>
            <person name="Tropini C."/>
            <person name="Ng K."/>
            <person name="Yu B."/>
        </authorList>
    </citation>
    <scope>NUCLEOTIDE SEQUENCE [LARGE SCALE GENOMIC DNA]</scope>
    <source>
        <strain evidence="2 3">NM50_B9-20</strain>
    </source>
</reference>
<evidence type="ECO:0000313" key="3">
    <source>
        <dbReference type="Proteomes" id="UP000306888"/>
    </source>
</evidence>
<accession>A0A4S2DLT7</accession>
<dbReference type="Pfam" id="PF14344">
    <property type="entry name" value="DUF4397"/>
    <property type="match status" value="1"/>
</dbReference>
<organism evidence="2 3">
    <name type="scientific">Clostridium sartagoforme</name>
    <dbReference type="NCBI Taxonomy" id="84031"/>
    <lineage>
        <taxon>Bacteria</taxon>
        <taxon>Bacillati</taxon>
        <taxon>Bacillota</taxon>
        <taxon>Clostridia</taxon>
        <taxon>Eubacteriales</taxon>
        <taxon>Clostridiaceae</taxon>
        <taxon>Clostridium</taxon>
    </lineage>
</organism>
<dbReference type="EMBL" id="SRYR01000001">
    <property type="protein sequence ID" value="TGY43266.1"/>
    <property type="molecule type" value="Genomic_DNA"/>
</dbReference>
<name>A0A4S2DLT7_9CLOT</name>
<feature type="domain" description="DUF4397" evidence="1">
    <location>
        <begin position="12"/>
        <end position="124"/>
    </location>
</feature>
<dbReference type="OrthoDB" id="9783299at2"/>
<dbReference type="RefSeq" id="WP_136003367.1">
    <property type="nucleotide sequence ID" value="NZ_SRYR01000001.1"/>
</dbReference>